<dbReference type="EMBL" id="JACDXJ010000001">
    <property type="protein sequence ID" value="MBA1156827.1"/>
    <property type="molecule type" value="Genomic_DNA"/>
</dbReference>
<comment type="caution">
    <text evidence="1">The sequence shown here is derived from an EMBL/GenBank/DDBJ whole genome shotgun (WGS) entry which is preliminary data.</text>
</comment>
<dbReference type="InterPro" id="IPR038293">
    <property type="entry name" value="ATPase_inh_sub_z_sf"/>
</dbReference>
<dbReference type="InterPro" id="IPR009945">
    <property type="entry name" value="ATPase_inh_sub_z"/>
</dbReference>
<gene>
    <name evidence="1" type="ORF">H0S73_11885</name>
</gene>
<dbReference type="AlphaFoldDB" id="A0A838BMR8"/>
<organism evidence="1 2">
    <name type="scientific">Microvirga mediterraneensis</name>
    <dbReference type="NCBI Taxonomy" id="2754695"/>
    <lineage>
        <taxon>Bacteria</taxon>
        <taxon>Pseudomonadati</taxon>
        <taxon>Pseudomonadota</taxon>
        <taxon>Alphaproteobacteria</taxon>
        <taxon>Hyphomicrobiales</taxon>
        <taxon>Methylobacteriaceae</taxon>
        <taxon>Microvirga</taxon>
    </lineage>
</organism>
<dbReference type="RefSeq" id="WP_181052356.1">
    <property type="nucleotide sequence ID" value="NZ_JACDXJ010000001.1"/>
</dbReference>
<dbReference type="Pfam" id="PF07345">
    <property type="entry name" value="ATPaseInh_sub_z"/>
    <property type="match status" value="1"/>
</dbReference>
<accession>A0A838BMR8</accession>
<protein>
    <submittedName>
        <fullName evidence="1">DUF1476 family protein</fullName>
    </submittedName>
</protein>
<sequence>MTNPKDIQQTILRNKLIGRWAAEKLGIIGRDADIYADALARDAVDPERSDVFSKIRREFDAAGVAMSDEQIRRVMTDFMLKAGNLMLTKQGDNLDAAAVALARNLMSR</sequence>
<dbReference type="Gene3D" id="1.10.790.20">
    <property type="entry name" value="Domain of unknown function DUF1476"/>
    <property type="match status" value="1"/>
</dbReference>
<keyword evidence="2" id="KW-1185">Reference proteome</keyword>
<dbReference type="Proteomes" id="UP000572984">
    <property type="component" value="Unassembled WGS sequence"/>
</dbReference>
<proteinExistence type="predicted"/>
<name>A0A838BMR8_9HYPH</name>
<evidence type="ECO:0000313" key="1">
    <source>
        <dbReference type="EMBL" id="MBA1156827.1"/>
    </source>
</evidence>
<reference evidence="1 2" key="1">
    <citation type="submission" date="2020-07" db="EMBL/GenBank/DDBJ databases">
        <title>Draft genome and description of Microvirga mediterraneensis Marseille-Q2068 sp. nov.</title>
        <authorList>
            <person name="Boxberger M."/>
        </authorList>
    </citation>
    <scope>NUCLEOTIDE SEQUENCE [LARGE SCALE GENOMIC DNA]</scope>
    <source>
        <strain evidence="1 2">Marseille-Q2068</strain>
    </source>
</reference>
<evidence type="ECO:0000313" key="2">
    <source>
        <dbReference type="Proteomes" id="UP000572984"/>
    </source>
</evidence>